<feature type="domain" description="NlpC/P60" evidence="6">
    <location>
        <begin position="219"/>
        <end position="343"/>
    </location>
</feature>
<protein>
    <submittedName>
        <fullName evidence="7">C40 family peptidase</fullName>
    </submittedName>
</protein>
<evidence type="ECO:0000256" key="2">
    <source>
        <dbReference type="ARBA" id="ARBA00022670"/>
    </source>
</evidence>
<proteinExistence type="inferred from homology"/>
<evidence type="ECO:0000256" key="4">
    <source>
        <dbReference type="ARBA" id="ARBA00022807"/>
    </source>
</evidence>
<dbReference type="InterPro" id="IPR038765">
    <property type="entry name" value="Papain-like_cys_pep_sf"/>
</dbReference>
<keyword evidence="8" id="KW-1185">Reference proteome</keyword>
<evidence type="ECO:0000313" key="7">
    <source>
        <dbReference type="EMBL" id="NMI00623.1"/>
    </source>
</evidence>
<dbReference type="Proteomes" id="UP000820669">
    <property type="component" value="Unassembled WGS sequence"/>
</dbReference>
<dbReference type="InterPro" id="IPR000064">
    <property type="entry name" value="NLP_P60_dom"/>
</dbReference>
<evidence type="ECO:0000313" key="8">
    <source>
        <dbReference type="Proteomes" id="UP000820669"/>
    </source>
</evidence>
<dbReference type="SUPFAM" id="SSF54001">
    <property type="entry name" value="Cysteine proteinases"/>
    <property type="match status" value="1"/>
</dbReference>
<evidence type="ECO:0000259" key="6">
    <source>
        <dbReference type="PROSITE" id="PS51935"/>
    </source>
</evidence>
<evidence type="ECO:0000256" key="5">
    <source>
        <dbReference type="SAM" id="MobiDB-lite"/>
    </source>
</evidence>
<dbReference type="Pfam" id="PF00877">
    <property type="entry name" value="NLPC_P60"/>
    <property type="match status" value="1"/>
</dbReference>
<feature type="region of interest" description="Disordered" evidence="5">
    <location>
        <begin position="193"/>
        <end position="218"/>
    </location>
</feature>
<dbReference type="PANTHER" id="PTHR47359">
    <property type="entry name" value="PEPTIDOGLYCAN DL-ENDOPEPTIDASE CWLO"/>
    <property type="match status" value="1"/>
</dbReference>
<gene>
    <name evidence="7" type="ORF">HF526_25430</name>
</gene>
<dbReference type="Gene3D" id="3.90.1720.10">
    <property type="entry name" value="endopeptidase domain like (from Nostoc punctiforme)"/>
    <property type="match status" value="1"/>
</dbReference>
<keyword evidence="3" id="KW-0378">Hydrolase</keyword>
<organism evidence="7 8">
    <name type="scientific">Pseudonocardia acidicola</name>
    <dbReference type="NCBI Taxonomy" id="2724939"/>
    <lineage>
        <taxon>Bacteria</taxon>
        <taxon>Bacillati</taxon>
        <taxon>Actinomycetota</taxon>
        <taxon>Actinomycetes</taxon>
        <taxon>Pseudonocardiales</taxon>
        <taxon>Pseudonocardiaceae</taxon>
        <taxon>Pseudonocardia</taxon>
    </lineage>
</organism>
<sequence length="361" mass="36127">MTTLGIAVLAAFGGALPGGGCGGDGGTGGGSQQIGPRAWSAEQTANAQTITQIAVQRGLPRRAAVIAVATAIVESALTNVHYGDRDSLGLFQQRPSQGWGGAQQVINPAYAANTFYDRLLAVPGWATLPPGQAAQAVQRSAFPGRYGPQEAAAAALVARFWAGPDNPAPPLPGAAGRDTAQLASLSTLACPDQGGSNLPLTGGTVDPRQLPPGFGLPTDPRQRAAVAYALAQVGKPYVWGAKGPGAFDCSGLMQAAWAAAGVPISAGTVTQKTDGTPVPGLAQVAPGDLLFIPGSLGTPANPRHVGMYAGGGIVVNAYDSSTGVILEPLDRWADKIVAIRHIAGPSGAPPSTSVLAEGAAA</sequence>
<dbReference type="PROSITE" id="PS51935">
    <property type="entry name" value="NLPC_P60"/>
    <property type="match status" value="1"/>
</dbReference>
<keyword evidence="4" id="KW-0788">Thiol protease</keyword>
<evidence type="ECO:0000256" key="3">
    <source>
        <dbReference type="ARBA" id="ARBA00022801"/>
    </source>
</evidence>
<reference evidence="7 8" key="1">
    <citation type="submission" date="2020-04" db="EMBL/GenBank/DDBJ databases">
        <authorList>
            <person name="Klaysubun C."/>
            <person name="Duangmal K."/>
            <person name="Lipun K."/>
        </authorList>
    </citation>
    <scope>NUCLEOTIDE SEQUENCE [LARGE SCALE GENOMIC DNA]</scope>
    <source>
        <strain evidence="7 8">K10HN5</strain>
    </source>
</reference>
<evidence type="ECO:0000256" key="1">
    <source>
        <dbReference type="ARBA" id="ARBA00007074"/>
    </source>
</evidence>
<dbReference type="PANTHER" id="PTHR47359:SF3">
    <property type="entry name" value="NLP_P60 DOMAIN-CONTAINING PROTEIN-RELATED"/>
    <property type="match status" value="1"/>
</dbReference>
<comment type="caution">
    <text evidence="7">The sequence shown here is derived from an EMBL/GenBank/DDBJ whole genome shotgun (WGS) entry which is preliminary data.</text>
</comment>
<dbReference type="EMBL" id="JAAXLA010000061">
    <property type="protein sequence ID" value="NMI00623.1"/>
    <property type="molecule type" value="Genomic_DNA"/>
</dbReference>
<dbReference type="InterPro" id="IPR051794">
    <property type="entry name" value="PG_Endopeptidase_C40"/>
</dbReference>
<name>A0ABX1SIG0_9PSEU</name>
<keyword evidence="2" id="KW-0645">Protease</keyword>
<comment type="similarity">
    <text evidence="1">Belongs to the peptidase C40 family.</text>
</comment>
<accession>A0ABX1SIG0</accession>